<protein>
    <recommendedName>
        <fullName evidence="1">Phenylalanyl tRNA synthetase beta chain core domain-containing protein</fullName>
    </recommendedName>
</protein>
<name>A0A1X2I4V4_9FUNG</name>
<dbReference type="InterPro" id="IPR045060">
    <property type="entry name" value="Phe-tRNA-ligase_IIc_bsu"/>
</dbReference>
<dbReference type="PANTHER" id="PTHR10947">
    <property type="entry name" value="PHENYLALANYL-TRNA SYNTHETASE BETA CHAIN AND LEUCINE-RICH REPEAT-CONTAINING PROTEIN 47"/>
    <property type="match status" value="1"/>
</dbReference>
<proteinExistence type="predicted"/>
<dbReference type="STRING" id="90262.A0A1X2I4V4"/>
<dbReference type="SUPFAM" id="SSF55681">
    <property type="entry name" value="Class II aaRS and biotin synthetases"/>
    <property type="match status" value="1"/>
</dbReference>
<dbReference type="OrthoDB" id="1698572at2759"/>
<evidence type="ECO:0000259" key="1">
    <source>
        <dbReference type="Pfam" id="PF17759"/>
    </source>
</evidence>
<keyword evidence="3" id="KW-1185">Reference proteome</keyword>
<gene>
    <name evidence="2" type="ORF">BCR42DRAFT_396356</name>
</gene>
<dbReference type="GO" id="GO:0006432">
    <property type="term" value="P:phenylalanyl-tRNA aminoacylation"/>
    <property type="evidence" value="ECO:0007669"/>
    <property type="project" value="InterPro"/>
</dbReference>
<dbReference type="InterPro" id="IPR045864">
    <property type="entry name" value="aa-tRNA-synth_II/BPL/LPL"/>
</dbReference>
<feature type="domain" description="Phenylalanyl tRNA synthetase beta chain core" evidence="1">
    <location>
        <begin position="74"/>
        <end position="171"/>
    </location>
</feature>
<dbReference type="EMBL" id="MCGE01000028">
    <property type="protein sequence ID" value="ORZ09234.1"/>
    <property type="molecule type" value="Genomic_DNA"/>
</dbReference>
<organism evidence="2 3">
    <name type="scientific">Absidia repens</name>
    <dbReference type="NCBI Taxonomy" id="90262"/>
    <lineage>
        <taxon>Eukaryota</taxon>
        <taxon>Fungi</taxon>
        <taxon>Fungi incertae sedis</taxon>
        <taxon>Mucoromycota</taxon>
        <taxon>Mucoromycotina</taxon>
        <taxon>Mucoromycetes</taxon>
        <taxon>Mucorales</taxon>
        <taxon>Cunninghamellaceae</taxon>
        <taxon>Absidia</taxon>
    </lineage>
</organism>
<dbReference type="InterPro" id="IPR041616">
    <property type="entry name" value="PheRS_beta_core"/>
</dbReference>
<dbReference type="PANTHER" id="PTHR10947:SF0">
    <property type="entry name" value="PHENYLALANINE--TRNA LIGASE BETA SUBUNIT"/>
    <property type="match status" value="1"/>
</dbReference>
<evidence type="ECO:0000313" key="2">
    <source>
        <dbReference type="EMBL" id="ORZ09234.1"/>
    </source>
</evidence>
<evidence type="ECO:0000313" key="3">
    <source>
        <dbReference type="Proteomes" id="UP000193560"/>
    </source>
</evidence>
<sequence>MPTVNADKQRLFEILGKNYSNDLVLLTTFLFFTASDEFNELCFRFGIELEEDSSEDNSDSVPEQPLLKIDIPANSEKASGFEMIHGLFERMMTMLQTSKATKDSKELCYGIQEAEHGTYFPGRAADIYLCYNDPITNERKVENIGSFGDLHPTVMANFELSYPTTALKFNLEPFV</sequence>
<dbReference type="Proteomes" id="UP000193560">
    <property type="component" value="Unassembled WGS sequence"/>
</dbReference>
<comment type="caution">
    <text evidence="2">The sequence shown here is derived from an EMBL/GenBank/DDBJ whole genome shotgun (WGS) entry which is preliminary data.</text>
</comment>
<accession>A0A1X2I4V4</accession>
<dbReference type="GO" id="GO:0009328">
    <property type="term" value="C:phenylalanine-tRNA ligase complex"/>
    <property type="evidence" value="ECO:0007669"/>
    <property type="project" value="TreeGrafter"/>
</dbReference>
<dbReference type="Gene3D" id="3.30.930.10">
    <property type="entry name" value="Bira Bifunctional Protein, Domain 2"/>
    <property type="match status" value="1"/>
</dbReference>
<dbReference type="Pfam" id="PF17759">
    <property type="entry name" value="tRNA_synthFbeta"/>
    <property type="match status" value="1"/>
</dbReference>
<dbReference type="AlphaFoldDB" id="A0A1X2I4V4"/>
<dbReference type="GO" id="GO:0004826">
    <property type="term" value="F:phenylalanine-tRNA ligase activity"/>
    <property type="evidence" value="ECO:0007669"/>
    <property type="project" value="InterPro"/>
</dbReference>
<reference evidence="2 3" key="1">
    <citation type="submission" date="2016-07" db="EMBL/GenBank/DDBJ databases">
        <title>Pervasive Adenine N6-methylation of Active Genes in Fungi.</title>
        <authorList>
            <consortium name="DOE Joint Genome Institute"/>
            <person name="Mondo S.J."/>
            <person name="Dannebaum R.O."/>
            <person name="Kuo R.C."/>
            <person name="Labutti K."/>
            <person name="Haridas S."/>
            <person name="Kuo A."/>
            <person name="Salamov A."/>
            <person name="Ahrendt S.R."/>
            <person name="Lipzen A."/>
            <person name="Sullivan W."/>
            <person name="Andreopoulos W.B."/>
            <person name="Clum A."/>
            <person name="Lindquist E."/>
            <person name="Daum C."/>
            <person name="Ramamoorthy G.K."/>
            <person name="Gryganskyi A."/>
            <person name="Culley D."/>
            <person name="Magnuson J.K."/>
            <person name="James T.Y."/>
            <person name="O'Malley M.A."/>
            <person name="Stajich J.E."/>
            <person name="Spatafora J.W."/>
            <person name="Visel A."/>
            <person name="Grigoriev I.V."/>
        </authorList>
    </citation>
    <scope>NUCLEOTIDE SEQUENCE [LARGE SCALE GENOMIC DNA]</scope>
    <source>
        <strain evidence="2 3">NRRL 1336</strain>
    </source>
</reference>